<dbReference type="EMBL" id="NHTK01004442">
    <property type="protein sequence ID" value="PPQ86704.1"/>
    <property type="molecule type" value="Genomic_DNA"/>
</dbReference>
<evidence type="ECO:0000313" key="2">
    <source>
        <dbReference type="Proteomes" id="UP000284842"/>
    </source>
</evidence>
<protein>
    <submittedName>
        <fullName evidence="1">Uncharacterized protein</fullName>
    </submittedName>
</protein>
<name>A0A409X7M0_9AGAR</name>
<evidence type="ECO:0000313" key="1">
    <source>
        <dbReference type="EMBL" id="PPQ86704.1"/>
    </source>
</evidence>
<keyword evidence="2" id="KW-1185">Reference proteome</keyword>
<comment type="caution">
    <text evidence="1">The sequence shown here is derived from an EMBL/GenBank/DDBJ whole genome shotgun (WGS) entry which is preliminary data.</text>
</comment>
<dbReference type="Proteomes" id="UP000284842">
    <property type="component" value="Unassembled WGS sequence"/>
</dbReference>
<gene>
    <name evidence="1" type="ORF">CVT24_009825</name>
</gene>
<accession>A0A409X7M0</accession>
<proteinExistence type="predicted"/>
<organism evidence="1 2">
    <name type="scientific">Panaeolus cyanescens</name>
    <dbReference type="NCBI Taxonomy" id="181874"/>
    <lineage>
        <taxon>Eukaryota</taxon>
        <taxon>Fungi</taxon>
        <taxon>Dikarya</taxon>
        <taxon>Basidiomycota</taxon>
        <taxon>Agaricomycotina</taxon>
        <taxon>Agaricomycetes</taxon>
        <taxon>Agaricomycetidae</taxon>
        <taxon>Agaricales</taxon>
        <taxon>Agaricineae</taxon>
        <taxon>Galeropsidaceae</taxon>
        <taxon>Panaeolus</taxon>
    </lineage>
</organism>
<dbReference type="AlphaFoldDB" id="A0A409X7M0"/>
<sequence length="64" mass="6653">MLAPSPKPILGVGMPGELEPALYNSSIKQDLAKKAKSKLLKAGTGLTIIKAKQCCGLSSISSRI</sequence>
<dbReference type="InParanoid" id="A0A409X7M0"/>
<reference evidence="1 2" key="1">
    <citation type="journal article" date="2018" name="Evol. Lett.">
        <title>Horizontal gene cluster transfer increased hallucinogenic mushroom diversity.</title>
        <authorList>
            <person name="Reynolds H.T."/>
            <person name="Vijayakumar V."/>
            <person name="Gluck-Thaler E."/>
            <person name="Korotkin H.B."/>
            <person name="Matheny P.B."/>
            <person name="Slot J.C."/>
        </authorList>
    </citation>
    <scope>NUCLEOTIDE SEQUENCE [LARGE SCALE GENOMIC DNA]</scope>
    <source>
        <strain evidence="1 2">2629</strain>
    </source>
</reference>